<feature type="non-terminal residue" evidence="2">
    <location>
        <position position="153"/>
    </location>
</feature>
<keyword evidence="3" id="KW-1185">Reference proteome</keyword>
<dbReference type="Proteomes" id="UP000494165">
    <property type="component" value="Unassembled WGS sequence"/>
</dbReference>
<feature type="region of interest" description="Disordered" evidence="1">
    <location>
        <begin position="1"/>
        <end position="28"/>
    </location>
</feature>
<evidence type="ECO:0000256" key="1">
    <source>
        <dbReference type="SAM" id="MobiDB-lite"/>
    </source>
</evidence>
<feature type="compositionally biased region" description="Polar residues" evidence="1">
    <location>
        <begin position="1"/>
        <end position="19"/>
    </location>
</feature>
<dbReference type="AlphaFoldDB" id="A0A8S1E4T0"/>
<feature type="region of interest" description="Disordered" evidence="1">
    <location>
        <begin position="101"/>
        <end position="153"/>
    </location>
</feature>
<dbReference type="EMBL" id="CADEPI010000847">
    <property type="protein sequence ID" value="CAB3388658.1"/>
    <property type="molecule type" value="Genomic_DNA"/>
</dbReference>
<evidence type="ECO:0000313" key="3">
    <source>
        <dbReference type="Proteomes" id="UP000494165"/>
    </source>
</evidence>
<reference evidence="2 3" key="1">
    <citation type="submission" date="2020-04" db="EMBL/GenBank/DDBJ databases">
        <authorList>
            <person name="Alioto T."/>
            <person name="Alioto T."/>
            <person name="Gomez Garrido J."/>
        </authorList>
    </citation>
    <scope>NUCLEOTIDE SEQUENCE [LARGE SCALE GENOMIC DNA]</scope>
</reference>
<evidence type="ECO:0000313" key="2">
    <source>
        <dbReference type="EMBL" id="CAB3388658.1"/>
    </source>
</evidence>
<accession>A0A8S1E4T0</accession>
<comment type="caution">
    <text evidence="2">The sequence shown here is derived from an EMBL/GenBank/DDBJ whole genome shotgun (WGS) entry which is preliminary data.</text>
</comment>
<organism evidence="2 3">
    <name type="scientific">Cloeon dipterum</name>
    <dbReference type="NCBI Taxonomy" id="197152"/>
    <lineage>
        <taxon>Eukaryota</taxon>
        <taxon>Metazoa</taxon>
        <taxon>Ecdysozoa</taxon>
        <taxon>Arthropoda</taxon>
        <taxon>Hexapoda</taxon>
        <taxon>Insecta</taxon>
        <taxon>Pterygota</taxon>
        <taxon>Palaeoptera</taxon>
        <taxon>Ephemeroptera</taxon>
        <taxon>Pisciforma</taxon>
        <taxon>Baetidae</taxon>
        <taxon>Cloeon</taxon>
    </lineage>
</organism>
<proteinExistence type="predicted"/>
<feature type="compositionally biased region" description="Basic and acidic residues" evidence="1">
    <location>
        <begin position="140"/>
        <end position="153"/>
    </location>
</feature>
<gene>
    <name evidence="2" type="ORF">CLODIP_2_CD14899</name>
</gene>
<protein>
    <submittedName>
        <fullName evidence="2">Uncharacterized protein</fullName>
    </submittedName>
</protein>
<sequence>EGIRTRGNTTEGRSSSHSQPAAAERSGEQFPICSDLFALTKDQPPFAHEVLTSDKQNDWKLVLRTRSAPDLGGIHETVQERTAAWKERFTEHGVEDIEFIEQSETRKAAVPNPVLSPPAADERDDSSKSHHEDDDDDIAIDEKDVCEAHMSDH</sequence>
<name>A0A8S1E4T0_9INSE</name>